<gene>
    <name evidence="2" type="ORF">B1R32_11288</name>
</gene>
<reference evidence="2 3" key="1">
    <citation type="journal article" date="2018" name="Syst. Appl. Microbiol.">
        <title>Abditibacterium utsteinense sp. nov., the first cultivated member of candidate phylum FBP, isolated from ice-free Antarctic soil samples.</title>
        <authorList>
            <person name="Tahon G."/>
            <person name="Tytgat B."/>
            <person name="Lebbe L."/>
            <person name="Carlier A."/>
            <person name="Willems A."/>
        </authorList>
    </citation>
    <scope>NUCLEOTIDE SEQUENCE [LARGE SCALE GENOMIC DNA]</scope>
    <source>
        <strain evidence="2 3">LMG 29911</strain>
    </source>
</reference>
<sequence>MTSSSRQRSKSAGQSRAKVRTSAVKVKCSFCGNTFYAAPREAVCPKCSRPANRELPLLWRALSLFLPPLGFVYALVIRAHSPVAGLQGLICSAVGALIYGALFIAHSQLHLF</sequence>
<keyword evidence="3" id="KW-1185">Reference proteome</keyword>
<dbReference type="EMBL" id="NIGF01000012">
    <property type="protein sequence ID" value="PQV63433.1"/>
    <property type="molecule type" value="Genomic_DNA"/>
</dbReference>
<proteinExistence type="predicted"/>
<evidence type="ECO:0000256" key="1">
    <source>
        <dbReference type="SAM" id="Phobius"/>
    </source>
</evidence>
<keyword evidence="1" id="KW-0472">Membrane</keyword>
<keyword evidence="1" id="KW-1133">Transmembrane helix</keyword>
<feature type="transmembrane region" description="Helical" evidence="1">
    <location>
        <begin position="57"/>
        <end position="77"/>
    </location>
</feature>
<evidence type="ECO:0000313" key="3">
    <source>
        <dbReference type="Proteomes" id="UP000237684"/>
    </source>
</evidence>
<dbReference type="RefSeq" id="WP_157947660.1">
    <property type="nucleotide sequence ID" value="NZ_NIGF01000012.1"/>
</dbReference>
<feature type="transmembrane region" description="Helical" evidence="1">
    <location>
        <begin position="83"/>
        <end position="105"/>
    </location>
</feature>
<dbReference type="Proteomes" id="UP000237684">
    <property type="component" value="Unassembled WGS sequence"/>
</dbReference>
<comment type="caution">
    <text evidence="2">The sequence shown here is derived from an EMBL/GenBank/DDBJ whole genome shotgun (WGS) entry which is preliminary data.</text>
</comment>
<accession>A0A2S8SRJ9</accession>
<organism evidence="2 3">
    <name type="scientific">Abditibacterium utsteinense</name>
    <dbReference type="NCBI Taxonomy" id="1960156"/>
    <lineage>
        <taxon>Bacteria</taxon>
        <taxon>Pseudomonadati</taxon>
        <taxon>Abditibacteriota</taxon>
        <taxon>Abditibacteriia</taxon>
        <taxon>Abditibacteriales</taxon>
        <taxon>Abditibacteriaceae</taxon>
        <taxon>Abditibacterium</taxon>
    </lineage>
</organism>
<dbReference type="AlphaFoldDB" id="A0A2S8SRJ9"/>
<keyword evidence="1" id="KW-0812">Transmembrane</keyword>
<protein>
    <submittedName>
        <fullName evidence="2">Uncharacterized protein</fullName>
    </submittedName>
</protein>
<dbReference type="InParanoid" id="A0A2S8SRJ9"/>
<evidence type="ECO:0000313" key="2">
    <source>
        <dbReference type="EMBL" id="PQV63433.1"/>
    </source>
</evidence>
<name>A0A2S8SRJ9_9BACT</name>